<feature type="compositionally biased region" description="Basic and acidic residues" evidence="1">
    <location>
        <begin position="80"/>
        <end position="98"/>
    </location>
</feature>
<dbReference type="AlphaFoldDB" id="A0A699U5E0"/>
<comment type="caution">
    <text evidence="2">The sequence shown here is derived from an EMBL/GenBank/DDBJ whole genome shotgun (WGS) entry which is preliminary data.</text>
</comment>
<accession>A0A699U5E0</accession>
<proteinExistence type="predicted"/>
<feature type="compositionally biased region" description="Polar residues" evidence="1">
    <location>
        <begin position="122"/>
        <end position="131"/>
    </location>
</feature>
<evidence type="ECO:0000313" key="2">
    <source>
        <dbReference type="EMBL" id="GFD17530.1"/>
    </source>
</evidence>
<feature type="non-terminal residue" evidence="2">
    <location>
        <position position="1"/>
    </location>
</feature>
<evidence type="ECO:0000256" key="1">
    <source>
        <dbReference type="SAM" id="MobiDB-lite"/>
    </source>
</evidence>
<gene>
    <name evidence="2" type="ORF">Tci_889499</name>
</gene>
<sequence>DRSNPEEQAEGKGQAGPDPGNEEESQPMPSPVVHAGSDSKHIDLVWLMSHHNLHLSKWMKGLLQRLIQRFKTISSSLLKNSDKPSEADNDKATAETKAKSMVSVTIQQDMSSIPPMKIPTIDLTSRLESPK</sequence>
<name>A0A699U5E0_TANCI</name>
<feature type="region of interest" description="Disordered" evidence="1">
    <location>
        <begin position="1"/>
        <end position="36"/>
    </location>
</feature>
<feature type="compositionally biased region" description="Polar residues" evidence="1">
    <location>
        <begin position="102"/>
        <end position="111"/>
    </location>
</feature>
<feature type="region of interest" description="Disordered" evidence="1">
    <location>
        <begin position="77"/>
        <end position="131"/>
    </location>
</feature>
<organism evidence="2">
    <name type="scientific">Tanacetum cinerariifolium</name>
    <name type="common">Dalmatian daisy</name>
    <name type="synonym">Chrysanthemum cinerariifolium</name>
    <dbReference type="NCBI Taxonomy" id="118510"/>
    <lineage>
        <taxon>Eukaryota</taxon>
        <taxon>Viridiplantae</taxon>
        <taxon>Streptophyta</taxon>
        <taxon>Embryophyta</taxon>
        <taxon>Tracheophyta</taxon>
        <taxon>Spermatophyta</taxon>
        <taxon>Magnoliopsida</taxon>
        <taxon>eudicotyledons</taxon>
        <taxon>Gunneridae</taxon>
        <taxon>Pentapetalae</taxon>
        <taxon>asterids</taxon>
        <taxon>campanulids</taxon>
        <taxon>Asterales</taxon>
        <taxon>Asteraceae</taxon>
        <taxon>Asteroideae</taxon>
        <taxon>Anthemideae</taxon>
        <taxon>Anthemidinae</taxon>
        <taxon>Tanacetum</taxon>
    </lineage>
</organism>
<reference evidence="2" key="1">
    <citation type="journal article" date="2019" name="Sci. Rep.">
        <title>Draft genome of Tanacetum cinerariifolium, the natural source of mosquito coil.</title>
        <authorList>
            <person name="Yamashiro T."/>
            <person name="Shiraishi A."/>
            <person name="Satake H."/>
            <person name="Nakayama K."/>
        </authorList>
    </citation>
    <scope>NUCLEOTIDE SEQUENCE</scope>
</reference>
<feature type="non-terminal residue" evidence="2">
    <location>
        <position position="131"/>
    </location>
</feature>
<dbReference type="EMBL" id="BKCJ011300926">
    <property type="protein sequence ID" value="GFD17530.1"/>
    <property type="molecule type" value="Genomic_DNA"/>
</dbReference>
<protein>
    <submittedName>
        <fullName evidence="2">Uncharacterized protein</fullName>
    </submittedName>
</protein>